<dbReference type="Proteomes" id="UP000465240">
    <property type="component" value="Unassembled WGS sequence"/>
</dbReference>
<gene>
    <name evidence="1" type="ORF">MPRG_65480</name>
</gene>
<proteinExistence type="predicted"/>
<reference evidence="1 2" key="1">
    <citation type="journal article" date="2019" name="Emerg. Microbes Infect.">
        <title>Comprehensive subspecies identification of 175 nontuberculous mycobacteria species based on 7547 genomic profiles.</title>
        <authorList>
            <person name="Matsumoto Y."/>
            <person name="Kinjo T."/>
            <person name="Motooka D."/>
            <person name="Nabeya D."/>
            <person name="Jung N."/>
            <person name="Uechi K."/>
            <person name="Horii T."/>
            <person name="Iida T."/>
            <person name="Fujita J."/>
            <person name="Nakamura S."/>
        </authorList>
    </citation>
    <scope>NUCLEOTIDE SEQUENCE [LARGE SCALE GENOMIC DNA]</scope>
    <source>
        <strain evidence="1 2">JCM 18565</strain>
    </source>
</reference>
<name>A0ABQ1CG16_9MYCO</name>
<keyword evidence="2" id="KW-1185">Reference proteome</keyword>
<protein>
    <recommendedName>
        <fullName evidence="3">ANTAR domain-containing protein</fullName>
    </recommendedName>
</protein>
<evidence type="ECO:0000313" key="1">
    <source>
        <dbReference type="EMBL" id="GFG83272.1"/>
    </source>
</evidence>
<evidence type="ECO:0008006" key="3">
    <source>
        <dbReference type="Google" id="ProtNLM"/>
    </source>
</evidence>
<accession>A0ABQ1CG16</accession>
<dbReference type="EMBL" id="BLKX01000004">
    <property type="protein sequence ID" value="GFG83272.1"/>
    <property type="molecule type" value="Genomic_DNA"/>
</dbReference>
<organism evidence="1 2">
    <name type="scientific">Mycobacterium paragordonae</name>
    <dbReference type="NCBI Taxonomy" id="1389713"/>
    <lineage>
        <taxon>Bacteria</taxon>
        <taxon>Bacillati</taxon>
        <taxon>Actinomycetota</taxon>
        <taxon>Actinomycetes</taxon>
        <taxon>Mycobacteriales</taxon>
        <taxon>Mycobacteriaceae</taxon>
        <taxon>Mycobacterium</taxon>
    </lineage>
</organism>
<comment type="caution">
    <text evidence="1">The sequence shown here is derived from an EMBL/GenBank/DDBJ whole genome shotgun (WGS) entry which is preliminary data.</text>
</comment>
<evidence type="ECO:0000313" key="2">
    <source>
        <dbReference type="Proteomes" id="UP000465240"/>
    </source>
</evidence>
<sequence length="65" mass="7117">MPVNGFGDVIGLQDRVSVAIHHYLGILARKRNATLDAHVRQAEAMVEEAVGVLRLELPEPNQFGP</sequence>